<evidence type="ECO:0000313" key="2">
    <source>
        <dbReference type="EMBL" id="GAA0766543.1"/>
    </source>
</evidence>
<dbReference type="Proteomes" id="UP001501047">
    <property type="component" value="Unassembled WGS sequence"/>
</dbReference>
<dbReference type="EMBL" id="BAAACI010000001">
    <property type="protein sequence ID" value="GAA0766543.1"/>
    <property type="molecule type" value="Genomic_DNA"/>
</dbReference>
<organism evidence="2 3">
    <name type="scientific">Clostridium subterminale</name>
    <dbReference type="NCBI Taxonomy" id="1550"/>
    <lineage>
        <taxon>Bacteria</taxon>
        <taxon>Bacillati</taxon>
        <taxon>Bacillota</taxon>
        <taxon>Clostridia</taxon>
        <taxon>Eubacteriales</taxon>
        <taxon>Clostridiaceae</taxon>
        <taxon>Clostridium</taxon>
    </lineage>
</organism>
<evidence type="ECO:0000313" key="3">
    <source>
        <dbReference type="Proteomes" id="UP001501047"/>
    </source>
</evidence>
<gene>
    <name evidence="2" type="ORF">GCM10008908_04360</name>
</gene>
<feature type="region of interest" description="Disordered" evidence="1">
    <location>
        <begin position="1"/>
        <end position="24"/>
    </location>
</feature>
<sequence length="56" mass="6284">MSNNSLKDNNLKNNNNFQGMNSKAAGNYTKGAVESFENKIVSETNYLEKVNKNLDK</sequence>
<name>A0ABP3VV67_CLOSU</name>
<protein>
    <submittedName>
        <fullName evidence="2">Uncharacterized protein</fullName>
    </submittedName>
</protein>
<feature type="compositionally biased region" description="Low complexity" evidence="1">
    <location>
        <begin position="1"/>
        <end position="16"/>
    </location>
</feature>
<keyword evidence="3" id="KW-1185">Reference proteome</keyword>
<reference evidence="3" key="1">
    <citation type="journal article" date="2019" name="Int. J. Syst. Evol. Microbiol.">
        <title>The Global Catalogue of Microorganisms (GCM) 10K type strain sequencing project: providing services to taxonomists for standard genome sequencing and annotation.</title>
        <authorList>
            <consortium name="The Broad Institute Genomics Platform"/>
            <consortium name="The Broad Institute Genome Sequencing Center for Infectious Disease"/>
            <person name="Wu L."/>
            <person name="Ma J."/>
        </authorList>
    </citation>
    <scope>NUCLEOTIDE SEQUENCE [LARGE SCALE GENOMIC DNA]</scope>
    <source>
        <strain evidence="3">JCM 1417</strain>
    </source>
</reference>
<accession>A0ABP3VV67</accession>
<comment type="caution">
    <text evidence="2">The sequence shown here is derived from an EMBL/GenBank/DDBJ whole genome shotgun (WGS) entry which is preliminary data.</text>
</comment>
<proteinExistence type="predicted"/>
<evidence type="ECO:0000256" key="1">
    <source>
        <dbReference type="SAM" id="MobiDB-lite"/>
    </source>
</evidence>
<dbReference type="RefSeq" id="WP_343824547.1">
    <property type="nucleotide sequence ID" value="NZ_BAAACI010000001.1"/>
</dbReference>